<gene>
    <name evidence="2" type="ORF">ACFODT_10975</name>
</gene>
<keyword evidence="1" id="KW-1133">Transmembrane helix</keyword>
<reference evidence="3" key="1">
    <citation type="journal article" date="2019" name="Int. J. Syst. Evol. Microbiol.">
        <title>The Global Catalogue of Microorganisms (GCM) 10K type strain sequencing project: providing services to taxonomists for standard genome sequencing and annotation.</title>
        <authorList>
            <consortium name="The Broad Institute Genomics Platform"/>
            <consortium name="The Broad Institute Genome Sequencing Center for Infectious Disease"/>
            <person name="Wu L."/>
            <person name="Ma J."/>
        </authorList>
    </citation>
    <scope>NUCLEOTIDE SEQUENCE [LARGE SCALE GENOMIC DNA]</scope>
    <source>
        <strain evidence="3">KCTC 62784</strain>
    </source>
</reference>
<name>A0ABV7C8K4_9VIBR</name>
<dbReference type="Proteomes" id="UP001595384">
    <property type="component" value="Unassembled WGS sequence"/>
</dbReference>
<feature type="transmembrane region" description="Helical" evidence="1">
    <location>
        <begin position="41"/>
        <end position="59"/>
    </location>
</feature>
<comment type="caution">
    <text evidence="2">The sequence shown here is derived from an EMBL/GenBank/DDBJ whole genome shotgun (WGS) entry which is preliminary data.</text>
</comment>
<evidence type="ECO:0000313" key="3">
    <source>
        <dbReference type="Proteomes" id="UP001595384"/>
    </source>
</evidence>
<dbReference type="EMBL" id="JBHRSE010000067">
    <property type="protein sequence ID" value="MFC3024346.1"/>
    <property type="molecule type" value="Genomic_DNA"/>
</dbReference>
<protein>
    <submittedName>
        <fullName evidence="2">Uncharacterized protein</fullName>
    </submittedName>
</protein>
<proteinExistence type="predicted"/>
<organism evidence="2 3">
    <name type="scientific">Vibrio zhugei</name>
    <dbReference type="NCBI Taxonomy" id="2479546"/>
    <lineage>
        <taxon>Bacteria</taxon>
        <taxon>Pseudomonadati</taxon>
        <taxon>Pseudomonadota</taxon>
        <taxon>Gammaproteobacteria</taxon>
        <taxon>Vibrionales</taxon>
        <taxon>Vibrionaceae</taxon>
        <taxon>Vibrio</taxon>
    </lineage>
</organism>
<dbReference type="RefSeq" id="WP_164711765.1">
    <property type="nucleotide sequence ID" value="NZ_CP033077.1"/>
</dbReference>
<keyword evidence="3" id="KW-1185">Reference proteome</keyword>
<evidence type="ECO:0000313" key="2">
    <source>
        <dbReference type="EMBL" id="MFC3024346.1"/>
    </source>
</evidence>
<keyword evidence="1" id="KW-0472">Membrane</keyword>
<sequence>MNYKYLEALSRAIADISIFQEFQEYFKKQEARQCLMEERGVLVLIKIWLFFSFLMDVLGDFRHEINFLSSIY</sequence>
<keyword evidence="1" id="KW-0812">Transmembrane</keyword>
<accession>A0ABV7C8K4</accession>
<evidence type="ECO:0000256" key="1">
    <source>
        <dbReference type="SAM" id="Phobius"/>
    </source>
</evidence>